<dbReference type="Proteomes" id="UP001163223">
    <property type="component" value="Chromosome"/>
</dbReference>
<name>A0ACD4NL70_9HYPH</name>
<proteinExistence type="predicted"/>
<evidence type="ECO:0000313" key="2">
    <source>
        <dbReference type="Proteomes" id="UP001163223"/>
    </source>
</evidence>
<accession>A0ACD4NL70</accession>
<evidence type="ECO:0000313" key="1">
    <source>
        <dbReference type="EMBL" id="WAJ27554.1"/>
    </source>
</evidence>
<organism evidence="1 2">
    <name type="scientific">Antarcticirhabdus aurantiaca</name>
    <dbReference type="NCBI Taxonomy" id="2606717"/>
    <lineage>
        <taxon>Bacteria</taxon>
        <taxon>Pseudomonadati</taxon>
        <taxon>Pseudomonadota</taxon>
        <taxon>Alphaproteobacteria</taxon>
        <taxon>Hyphomicrobiales</taxon>
        <taxon>Aurantimonadaceae</taxon>
        <taxon>Antarcticirhabdus</taxon>
    </lineage>
</organism>
<sequence>MRTSKKLDIDWAAIETDFRDGDMSIRDLARWHRVSEAAVRKRAKAGGWTRLAEAPKAPVKKREISVTYSVPMTPVTVETTDPEAIIGRGQNLVLRMLDELDATTSRVGELGMLIDEATDADESPRRNEAMMKAVSLPSRAATLKALATAVKTLAETATAAPKGKKALRQETAEKSSSAGRFAVPQVPRALQ</sequence>
<reference evidence="1" key="1">
    <citation type="submission" date="2022-11" db="EMBL/GenBank/DDBJ databases">
        <title>beta-Carotene-producing bacterium, Jeongeuplla avenae sp. nov., alleviates the salt stress of Arabidopsis seedlings.</title>
        <authorList>
            <person name="Jiang L."/>
            <person name="Lee J."/>
        </authorList>
    </citation>
    <scope>NUCLEOTIDE SEQUENCE</scope>
    <source>
        <strain evidence="1">DY_R2A_6</strain>
    </source>
</reference>
<keyword evidence="2" id="KW-1185">Reference proteome</keyword>
<gene>
    <name evidence="1" type="ORF">OXU80_22335</name>
</gene>
<dbReference type="EMBL" id="CP113520">
    <property type="protein sequence ID" value="WAJ27554.1"/>
    <property type="molecule type" value="Genomic_DNA"/>
</dbReference>
<protein>
    <submittedName>
        <fullName evidence="1">Uncharacterized protein</fullName>
    </submittedName>
</protein>